<comment type="caution">
    <text evidence="1">The sequence shown here is derived from an EMBL/GenBank/DDBJ whole genome shotgun (WGS) entry which is preliminary data.</text>
</comment>
<proteinExistence type="predicted"/>
<gene>
    <name evidence="1" type="ORF">HPB50_002659</name>
</gene>
<reference evidence="1" key="1">
    <citation type="submission" date="2020-05" db="EMBL/GenBank/DDBJ databases">
        <title>Large-scale comparative analyses of tick genomes elucidate their genetic diversity and vector capacities.</title>
        <authorList>
            <person name="Jia N."/>
            <person name="Wang J."/>
            <person name="Shi W."/>
            <person name="Du L."/>
            <person name="Sun Y."/>
            <person name="Zhan W."/>
            <person name="Jiang J."/>
            <person name="Wang Q."/>
            <person name="Zhang B."/>
            <person name="Ji P."/>
            <person name="Sakyi L.B."/>
            <person name="Cui X."/>
            <person name="Yuan T."/>
            <person name="Jiang B."/>
            <person name="Yang W."/>
            <person name="Lam T.T.-Y."/>
            <person name="Chang Q."/>
            <person name="Ding S."/>
            <person name="Wang X."/>
            <person name="Zhu J."/>
            <person name="Ruan X."/>
            <person name="Zhao L."/>
            <person name="Wei J."/>
            <person name="Que T."/>
            <person name="Du C."/>
            <person name="Cheng J."/>
            <person name="Dai P."/>
            <person name="Han X."/>
            <person name="Huang E."/>
            <person name="Gao Y."/>
            <person name="Liu J."/>
            <person name="Shao H."/>
            <person name="Ye R."/>
            <person name="Li L."/>
            <person name="Wei W."/>
            <person name="Wang X."/>
            <person name="Wang C."/>
            <person name="Yang T."/>
            <person name="Huo Q."/>
            <person name="Li W."/>
            <person name="Guo W."/>
            <person name="Chen H."/>
            <person name="Zhou L."/>
            <person name="Ni X."/>
            <person name="Tian J."/>
            <person name="Zhou Y."/>
            <person name="Sheng Y."/>
            <person name="Liu T."/>
            <person name="Pan Y."/>
            <person name="Xia L."/>
            <person name="Li J."/>
            <person name="Zhao F."/>
            <person name="Cao W."/>
        </authorList>
    </citation>
    <scope>NUCLEOTIDE SEQUENCE</scope>
    <source>
        <strain evidence="1">Hyas-2018</strain>
    </source>
</reference>
<organism evidence="1 2">
    <name type="scientific">Hyalomma asiaticum</name>
    <name type="common">Tick</name>
    <dbReference type="NCBI Taxonomy" id="266040"/>
    <lineage>
        <taxon>Eukaryota</taxon>
        <taxon>Metazoa</taxon>
        <taxon>Ecdysozoa</taxon>
        <taxon>Arthropoda</taxon>
        <taxon>Chelicerata</taxon>
        <taxon>Arachnida</taxon>
        <taxon>Acari</taxon>
        <taxon>Parasitiformes</taxon>
        <taxon>Ixodida</taxon>
        <taxon>Ixodoidea</taxon>
        <taxon>Ixodidae</taxon>
        <taxon>Hyalomminae</taxon>
        <taxon>Hyalomma</taxon>
    </lineage>
</organism>
<name>A0ACB7RWY5_HYAAI</name>
<accession>A0ACB7RWY5</accession>
<evidence type="ECO:0000313" key="1">
    <source>
        <dbReference type="EMBL" id="KAH6927392.1"/>
    </source>
</evidence>
<protein>
    <submittedName>
        <fullName evidence="1">Uncharacterized protein</fullName>
    </submittedName>
</protein>
<sequence>MAAQSQWPSSGAAYGPSASGLQPTGKTGAYFTRSAPQATEMRQREQAYVQQHSLVDPAMSPLGLPARSGRSTASFSFRRQHSRVNDGSWTDSTSSSTTSSGHCCVCNAASDADLIPRRKRSRREKSDGDKPKKNFSWATCVPVVSVTVLAASLFLFGISTLVRSRRVPLSLGVTQHIREGAHSQQKGTSRAVASSSDALVEQKLVTEEKSSEDTLKADLSPTTEGTSPPSTTPVLTVRAKTVAPGLKRKHSKRAKKTSPKKSSRNSKVWSRAHRQTKAIPLRQIFLPECSYAFYTFCQHTEREYYYQPDADTCYETNAANVCTRGTNRFATLEHCVHSCVSTTHPADKCFGKPMFTRCARRDALFDWWYYDNTKCEPWSFPSGGCPANGSMVFATAKDCEKRCREPHRGPRCKPPKVVECGRRQLKYPYFAHVSPEDGRMRCYRSSLATLRRHQCLVGGNRFRSLETCVATCRQNPPFQ</sequence>
<dbReference type="EMBL" id="CM023486">
    <property type="protein sequence ID" value="KAH6927392.1"/>
    <property type="molecule type" value="Genomic_DNA"/>
</dbReference>
<evidence type="ECO:0000313" key="2">
    <source>
        <dbReference type="Proteomes" id="UP000821845"/>
    </source>
</evidence>
<dbReference type="Proteomes" id="UP000821845">
    <property type="component" value="Chromosome 6"/>
</dbReference>
<keyword evidence="2" id="KW-1185">Reference proteome</keyword>